<dbReference type="Pfam" id="PF00756">
    <property type="entry name" value="Esterase"/>
    <property type="match status" value="1"/>
</dbReference>
<reference evidence="3 4" key="1">
    <citation type="submission" date="2019-07" db="EMBL/GenBank/DDBJ databases">
        <title>Whole genome shotgun sequence of Adhaeribacter aerolatus NBRC 106133.</title>
        <authorList>
            <person name="Hosoyama A."/>
            <person name="Uohara A."/>
            <person name="Ohji S."/>
            <person name="Ichikawa N."/>
        </authorList>
    </citation>
    <scope>NUCLEOTIDE SEQUENCE [LARGE SCALE GENOMIC DNA]</scope>
    <source>
        <strain evidence="3 4">NBRC 106133</strain>
    </source>
</reference>
<keyword evidence="2" id="KW-0378">Hydrolase</keyword>
<evidence type="ECO:0000313" key="3">
    <source>
        <dbReference type="EMBL" id="GEO06938.1"/>
    </source>
</evidence>
<comment type="similarity">
    <text evidence="1">Belongs to the esterase D family.</text>
</comment>
<accession>A0A512B4P1</accession>
<sequence>MAQSSKESKQAAVYPLATIANTEVRRLHSFIVGDDYEISIALPKDYQNSTARYGVIYVPDEWLYFRTIYDTYRVLGLGGELPPLIIVGIGFPNTSTNYDTIRSKVRDLRTRDMSPYQVDSLDTPSMRARGVKTGGADKFLAFVKQELMPFIEKNYRASSEDKTYIGYSYGAIFGFYTLVHSPETFSRYLIGSPAFKWGKDKNLFIRYEKEYAATHKELPAKVFFSIGSLDEEFEGFIPAEKALRSRNYKGLTLKTWIFEGETHLSAPAGTISRGLHELYIAK</sequence>
<dbReference type="PANTHER" id="PTHR40841">
    <property type="entry name" value="SIDEROPHORE TRIACETYLFUSARININE C ESTERASE"/>
    <property type="match status" value="1"/>
</dbReference>
<comment type="caution">
    <text evidence="3">The sequence shown here is derived from an EMBL/GenBank/DDBJ whole genome shotgun (WGS) entry which is preliminary data.</text>
</comment>
<name>A0A512B4P1_9BACT</name>
<evidence type="ECO:0000256" key="2">
    <source>
        <dbReference type="ARBA" id="ARBA00022801"/>
    </source>
</evidence>
<dbReference type="AlphaFoldDB" id="A0A512B4P1"/>
<dbReference type="EMBL" id="BJYS01000046">
    <property type="protein sequence ID" value="GEO06938.1"/>
    <property type="molecule type" value="Genomic_DNA"/>
</dbReference>
<evidence type="ECO:0000313" key="4">
    <source>
        <dbReference type="Proteomes" id="UP000321532"/>
    </source>
</evidence>
<dbReference type="Proteomes" id="UP000321532">
    <property type="component" value="Unassembled WGS sequence"/>
</dbReference>
<dbReference type="SUPFAM" id="SSF53474">
    <property type="entry name" value="alpha/beta-Hydrolases"/>
    <property type="match status" value="1"/>
</dbReference>
<dbReference type="InterPro" id="IPR052558">
    <property type="entry name" value="Siderophore_Hydrolase_D"/>
</dbReference>
<keyword evidence="4" id="KW-1185">Reference proteome</keyword>
<organism evidence="3 4">
    <name type="scientific">Adhaeribacter aerolatus</name>
    <dbReference type="NCBI Taxonomy" id="670289"/>
    <lineage>
        <taxon>Bacteria</taxon>
        <taxon>Pseudomonadati</taxon>
        <taxon>Bacteroidota</taxon>
        <taxon>Cytophagia</taxon>
        <taxon>Cytophagales</taxon>
        <taxon>Hymenobacteraceae</taxon>
        <taxon>Adhaeribacter</taxon>
    </lineage>
</organism>
<dbReference type="InterPro" id="IPR029058">
    <property type="entry name" value="AB_hydrolase_fold"/>
</dbReference>
<dbReference type="GO" id="GO:0016788">
    <property type="term" value="F:hydrolase activity, acting on ester bonds"/>
    <property type="evidence" value="ECO:0007669"/>
    <property type="project" value="TreeGrafter"/>
</dbReference>
<gene>
    <name evidence="3" type="ORF">AAE02nite_46020</name>
</gene>
<protein>
    <submittedName>
        <fullName evidence="3">IroE protein</fullName>
    </submittedName>
</protein>
<dbReference type="PANTHER" id="PTHR40841:SF2">
    <property type="entry name" value="SIDEROPHORE-DEGRADING ESTERASE (EUROFUNG)"/>
    <property type="match status" value="1"/>
</dbReference>
<dbReference type="Gene3D" id="3.40.50.1820">
    <property type="entry name" value="alpha/beta hydrolase"/>
    <property type="match status" value="1"/>
</dbReference>
<dbReference type="InterPro" id="IPR000801">
    <property type="entry name" value="Esterase-like"/>
</dbReference>
<proteinExistence type="inferred from homology"/>
<evidence type="ECO:0000256" key="1">
    <source>
        <dbReference type="ARBA" id="ARBA00005622"/>
    </source>
</evidence>